<evidence type="ECO:0000313" key="2">
    <source>
        <dbReference type="EMBL" id="KAG0482409.1"/>
    </source>
</evidence>
<feature type="compositionally biased region" description="Basic and acidic residues" evidence="1">
    <location>
        <begin position="151"/>
        <end position="165"/>
    </location>
</feature>
<feature type="compositionally biased region" description="Basic and acidic residues" evidence="1">
    <location>
        <begin position="113"/>
        <end position="123"/>
    </location>
</feature>
<protein>
    <submittedName>
        <fullName evidence="2">Uncharacterized protein</fullName>
    </submittedName>
</protein>
<reference evidence="2 3" key="1">
    <citation type="journal article" date="2020" name="Nat. Food">
        <title>A phased Vanilla planifolia genome enables genetic improvement of flavour and production.</title>
        <authorList>
            <person name="Hasing T."/>
            <person name="Tang H."/>
            <person name="Brym M."/>
            <person name="Khazi F."/>
            <person name="Huang T."/>
            <person name="Chambers A.H."/>
        </authorList>
    </citation>
    <scope>NUCLEOTIDE SEQUENCE [LARGE SCALE GENOMIC DNA]</scope>
    <source>
        <tissue evidence="2">Leaf</tissue>
    </source>
</reference>
<dbReference type="Proteomes" id="UP000639772">
    <property type="component" value="Unassembled WGS sequence"/>
</dbReference>
<dbReference type="OrthoDB" id="778716at2759"/>
<name>A0A835V049_VANPL</name>
<dbReference type="AlphaFoldDB" id="A0A835V049"/>
<organism evidence="2 3">
    <name type="scientific">Vanilla planifolia</name>
    <name type="common">Vanilla</name>
    <dbReference type="NCBI Taxonomy" id="51239"/>
    <lineage>
        <taxon>Eukaryota</taxon>
        <taxon>Viridiplantae</taxon>
        <taxon>Streptophyta</taxon>
        <taxon>Embryophyta</taxon>
        <taxon>Tracheophyta</taxon>
        <taxon>Spermatophyta</taxon>
        <taxon>Magnoliopsida</taxon>
        <taxon>Liliopsida</taxon>
        <taxon>Asparagales</taxon>
        <taxon>Orchidaceae</taxon>
        <taxon>Vanilloideae</taxon>
        <taxon>Vanilleae</taxon>
        <taxon>Vanilla</taxon>
    </lineage>
</organism>
<evidence type="ECO:0000256" key="1">
    <source>
        <dbReference type="SAM" id="MobiDB-lite"/>
    </source>
</evidence>
<feature type="compositionally biased region" description="Basic and acidic residues" evidence="1">
    <location>
        <begin position="56"/>
        <end position="72"/>
    </location>
</feature>
<feature type="region of interest" description="Disordered" evidence="1">
    <location>
        <begin position="1"/>
        <end position="99"/>
    </location>
</feature>
<dbReference type="EMBL" id="JADCNM010000005">
    <property type="protein sequence ID" value="KAG0482409.1"/>
    <property type="molecule type" value="Genomic_DNA"/>
</dbReference>
<feature type="compositionally biased region" description="Basic and acidic residues" evidence="1">
    <location>
        <begin position="81"/>
        <end position="94"/>
    </location>
</feature>
<feature type="compositionally biased region" description="Basic and acidic residues" evidence="1">
    <location>
        <begin position="132"/>
        <end position="142"/>
    </location>
</feature>
<comment type="caution">
    <text evidence="2">The sequence shown here is derived from an EMBL/GenBank/DDBJ whole genome shotgun (WGS) entry which is preliminary data.</text>
</comment>
<gene>
    <name evidence="2" type="ORF">HPP92_010493</name>
</gene>
<feature type="region of interest" description="Disordered" evidence="1">
    <location>
        <begin position="112"/>
        <end position="165"/>
    </location>
</feature>
<accession>A0A835V049</accession>
<proteinExistence type="predicted"/>
<feature type="compositionally biased region" description="Basic and acidic residues" evidence="1">
    <location>
        <begin position="1"/>
        <end position="10"/>
    </location>
</feature>
<evidence type="ECO:0000313" key="3">
    <source>
        <dbReference type="Proteomes" id="UP000639772"/>
    </source>
</evidence>
<sequence>MGCGGSKEEVATGNTVSAKSLQRKKSDLPKGSAVAPHADTEKKPVSVEPDANTDGSQKETAEEAEKASKETVEEIGQGKMVSKESPDSSKKEEEATVGVTIDNGAAAAMVAVEKGDVSAKEGTETSTNPASDVDKQSAKDSKEEEEVTLNEENKGSDLDNAEKKN</sequence>